<dbReference type="EMBL" id="JAGEOJ010000016">
    <property type="protein sequence ID" value="MBO2452401.1"/>
    <property type="molecule type" value="Genomic_DNA"/>
</dbReference>
<evidence type="ECO:0000313" key="4">
    <source>
        <dbReference type="Proteomes" id="UP000669179"/>
    </source>
</evidence>
<name>A0A939PPN2_9ACTN</name>
<dbReference type="InterPro" id="IPR029063">
    <property type="entry name" value="SAM-dependent_MTases_sf"/>
</dbReference>
<protein>
    <submittedName>
        <fullName evidence="3">Methyltransferase domain-containing protein</fullName>
    </submittedName>
</protein>
<comment type="caution">
    <text evidence="3">The sequence shown here is derived from an EMBL/GenBank/DDBJ whole genome shotgun (WGS) entry which is preliminary data.</text>
</comment>
<dbReference type="Pfam" id="PF08241">
    <property type="entry name" value="Methyltransf_11"/>
    <property type="match status" value="1"/>
</dbReference>
<gene>
    <name evidence="3" type="ORF">J4573_35295</name>
</gene>
<reference evidence="3" key="1">
    <citation type="submission" date="2021-03" db="EMBL/GenBank/DDBJ databases">
        <authorList>
            <person name="Kanchanasin P."/>
            <person name="Saeng-In P."/>
            <person name="Phongsopitanun W."/>
            <person name="Yuki M."/>
            <person name="Kudo T."/>
            <person name="Ohkuma M."/>
            <person name="Tanasupawat S."/>
        </authorList>
    </citation>
    <scope>NUCLEOTIDE SEQUENCE</scope>
    <source>
        <strain evidence="3">GKU 128</strain>
    </source>
</reference>
<accession>A0A939PPN2</accession>
<evidence type="ECO:0000256" key="1">
    <source>
        <dbReference type="ARBA" id="ARBA00022679"/>
    </source>
</evidence>
<dbReference type="CDD" id="cd02440">
    <property type="entry name" value="AdoMet_MTases"/>
    <property type="match status" value="1"/>
</dbReference>
<dbReference type="Proteomes" id="UP000669179">
    <property type="component" value="Unassembled WGS sequence"/>
</dbReference>
<keyword evidence="3" id="KW-0489">Methyltransferase</keyword>
<sequence>MEECYDPVSTARLEALGVGPGWRCLEVGGGGGSIGRWLAERAGPEGRVLITDLDPRWVRTGDAEVIVHDLRTDPLPENEFDLVHARLVLIHLPERLAALDKLVRSLRPGGVLALDEFDLPLVQVLKAPDEAAAALFTKVHDAMIRAVQGRGADPMWGSHAYGALVDAGLGDVRSLTYAESWTGGSPGTDLHRVNVEQVRAQMDQVDDAELAAFWDLLRDPGFAVASYPLITTWGRRA</sequence>
<feature type="domain" description="Methyltransferase type 11" evidence="2">
    <location>
        <begin position="25"/>
        <end position="113"/>
    </location>
</feature>
<dbReference type="Gene3D" id="3.40.50.150">
    <property type="entry name" value="Vaccinia Virus protein VP39"/>
    <property type="match status" value="1"/>
</dbReference>
<keyword evidence="4" id="KW-1185">Reference proteome</keyword>
<dbReference type="SUPFAM" id="SSF53335">
    <property type="entry name" value="S-adenosyl-L-methionine-dependent methyltransferases"/>
    <property type="match status" value="1"/>
</dbReference>
<dbReference type="AlphaFoldDB" id="A0A939PPN2"/>
<dbReference type="PANTHER" id="PTHR43861">
    <property type="entry name" value="TRANS-ACONITATE 2-METHYLTRANSFERASE-RELATED"/>
    <property type="match status" value="1"/>
</dbReference>
<keyword evidence="1" id="KW-0808">Transferase</keyword>
<evidence type="ECO:0000313" key="3">
    <source>
        <dbReference type="EMBL" id="MBO2452401.1"/>
    </source>
</evidence>
<evidence type="ECO:0000259" key="2">
    <source>
        <dbReference type="Pfam" id="PF08241"/>
    </source>
</evidence>
<organism evidence="3 4">
    <name type="scientific">Actinomadura barringtoniae</name>
    <dbReference type="NCBI Taxonomy" id="1427535"/>
    <lineage>
        <taxon>Bacteria</taxon>
        <taxon>Bacillati</taxon>
        <taxon>Actinomycetota</taxon>
        <taxon>Actinomycetes</taxon>
        <taxon>Streptosporangiales</taxon>
        <taxon>Thermomonosporaceae</taxon>
        <taxon>Actinomadura</taxon>
    </lineage>
</organism>
<dbReference type="GO" id="GO:0008757">
    <property type="term" value="F:S-adenosylmethionine-dependent methyltransferase activity"/>
    <property type="evidence" value="ECO:0007669"/>
    <property type="project" value="InterPro"/>
</dbReference>
<dbReference type="GO" id="GO:0032259">
    <property type="term" value="P:methylation"/>
    <property type="evidence" value="ECO:0007669"/>
    <property type="project" value="UniProtKB-KW"/>
</dbReference>
<dbReference type="InterPro" id="IPR013216">
    <property type="entry name" value="Methyltransf_11"/>
</dbReference>
<dbReference type="PANTHER" id="PTHR43861:SF3">
    <property type="entry name" value="PUTATIVE (AFU_ORTHOLOGUE AFUA_2G14390)-RELATED"/>
    <property type="match status" value="1"/>
</dbReference>
<proteinExistence type="predicted"/>